<dbReference type="PANTHER" id="PTHR24111:SF0">
    <property type="entry name" value="LEUCINE-RICH REPEAT-CONTAINING PROTEIN"/>
    <property type="match status" value="1"/>
</dbReference>
<dbReference type="SUPFAM" id="SSF56112">
    <property type="entry name" value="Protein kinase-like (PK-like)"/>
    <property type="match status" value="1"/>
</dbReference>
<protein>
    <recommendedName>
        <fullName evidence="3">Aminoglycoside phosphotransferase domain-containing protein</fullName>
    </recommendedName>
</protein>
<dbReference type="Gene3D" id="3.90.1200.10">
    <property type="match status" value="1"/>
</dbReference>
<feature type="compositionally biased region" description="Polar residues" evidence="2">
    <location>
        <begin position="7"/>
        <end position="16"/>
    </location>
</feature>
<keyword evidence="1" id="KW-0677">Repeat</keyword>
<accession>A0A0M0JP90</accession>
<gene>
    <name evidence="4" type="ORF">Ctob_003964</name>
</gene>
<sequence>MCRLAVQNRTAQTNARARQLESGGVESWTSPSKRTHPAKGATDEGIEIGGTIVVDPEDVLTPRKKVMLVELHQSPKAKTIRFQTLNTGFSTAVVLLVRAVGETGVALEPTIVKIDVRKELESEIQLHEQMQKHLGFNMPQLLAVTDSAERELIGYKQSFAGACWQMPELASVGGDLAVPLERLIRQELIRDAVDGISSFSLGDVSVSRVLETLMGDIVLQLCKRTASRCDAPLLEPILGPKTRDHVETMRDMTTGSDRATFEELLALLDNKSSRLPFESGHEPIRAMCHGDLHGGNVMIDSRGNPWLIDCGMSKPADKGYPLMDAAKLECCFLFAYVLAPLTVDHIKGAEPNELVDWLSLGRKDVAHLQTIAAGCATKQELLDKLASESMLAQVKVRLEEPDLCEEWLKMAAGRLDELMNVDELTACMRRTDYMNPARRRPPGLATQGDRLSKYRKSLDVADGFAGKIRRYISALSTCLKADDKARGSLDSHVLNLAMHLLFYSIRFTLRGYPTSSPMHKRLAQHVSARLARVVLDAVRAQSSEARPAVATIVQPASYVQYEHGQVLQLQPHDQPDARGCSVVVVRDQGSVCLLAANHSPCVDHNMDHAIDFCSYQALVRTALGTIIDVLSAQRLDLMLQCVNLKVKGNNADAFTTIMEEVKVHAPKGQPPAILIRAEAAGGKTTFSKRFVLLCTIEQWGRHVAAPTPDPVFYVPVLVFVVDLVKVLKKQRGADGGNLLLIHLQSHLGAHTRHYAFVLQAWLDGRLIVILDGWDECDRLCKDEMQRYITTMLLGRVSLVITSRPAAVDGDAFFGEAFQRFELAGLDGPMQDHVAKYRLPVTKLPAYKRTLHQSVGLTELCRNPLLLSMLLTVIDTREDNASQRELNRFALYNTIVTALVERLEKKALGAHDGAHDDVAAAEGSLMEFTCHLAHATHSLSTGSKKVNDEVRGRVRLAGAAKTWEGVHMSILQGRFPILQLQEQEAMFAHLSLQESLTFMAAARYPEACPVRLDDVLKEHRWWLEVVRFAAECAAEEPEYTRAFADNLLRGQAEHRINVADASMYQIFAPLGTVLQMASGAPRLRLTISHKLGKVDASAFAALLPSLARMLSALELLGQAFDDDDWGVIAGHVRGMEALETLSLNGSVVSPEVRADLVQSVPTLAAHLRHLDLGGLEVGADEALALVSTCRALQTLRLGEWAVPVGELRSGGEAVSTGGQAVGEAEGAVVGALLRASTSLTTLDLSRSWCAAEAARLIGEGLRESAAPLAELRLANVWYTTDGRMPAAAVWERQAALVSGACRLSLREVECSAQAIEATETAALQRGLLLFAPELKVASATLGDGGRSVRLADANGRALLGAVSPMVELVVQQCTDPAGCRIGATLPGKGALFSSLGTDAESWGYLADGKIRRNGSDVQSGLPTYKAGDRIRMTLAGGVLAWHINGQRAAEVRGVPTGVHLGVGRFNGTVETLRLGEWAVPVGELRSGGEAVSTGGLAVGEAEGAVVGALLKASTSLTTLDLSGSSCAAAALARLSEGLKASAAPLAELRLGGLIHGEGAASVAARLAALVRGACRPSLRLIDCTKQAGGKAGVCALFAAEGEGVVASLAALMSTAGNALTTVQLGGNGAWAEGDGATLAAALGAASCVVAELDVGGCGLSADEALALVAAGRALQTLRLGEWAVPVGELRSGGEAVSTGGLAVGEAEGAVVGALLRASTSLTTLDLSGSSCAAAALARLSEGLKARAGGKAGVCALFAAEGEGVVSSLATLMSTAGNALTTVQLGGNGAWAEGDGRRAFASALGAASCVVAELDVSGSGLGADEALALVAAGRALQTLRLGEWAVPVGELRSGGEAVSTCGQAVGEAEGAVVGALLRASTSLTTLDLSGSRCVPATLARLSEGLKASAVPLAELRLGGLRPGSDGSVCGAEVRADLVQSVLTLAANLRHLDLGGLEVSADEALALVSTCRALQTLRLGEWAVPVGELRSGGEALSLIGQAVGEADGAVVGALLRASTSLTTLDLSGSSCAAEAARLIGEGLRESAAPLAELRLANVWYTTDGRMPAAAVWEQQAALVSGACRQSLRAVECSAQAIGATETAALQRCLMLFAPELKVASATLGDGGRSVRLADDYGRALLGAVSPMVELVVQQCSNPGGCIIGAAPPGKAALSSSLGADAESWGYFGDGRIFNKGSAVQSGLPTYKAGDRIRMTLAGGVLAWHINGQRAAE</sequence>
<dbReference type="Gene3D" id="2.60.120.920">
    <property type="match status" value="2"/>
</dbReference>
<dbReference type="InterPro" id="IPR052201">
    <property type="entry name" value="LRR-containing_regulator"/>
</dbReference>
<dbReference type="Proteomes" id="UP000037460">
    <property type="component" value="Unassembled WGS sequence"/>
</dbReference>
<dbReference type="PANTHER" id="PTHR24111">
    <property type="entry name" value="LEUCINE-RICH REPEAT-CONTAINING PROTEIN 34"/>
    <property type="match status" value="1"/>
</dbReference>
<evidence type="ECO:0000313" key="4">
    <source>
        <dbReference type="EMBL" id="KOO28310.1"/>
    </source>
</evidence>
<dbReference type="OrthoDB" id="436576at2759"/>
<evidence type="ECO:0000259" key="3">
    <source>
        <dbReference type="Pfam" id="PF01636"/>
    </source>
</evidence>
<feature type="domain" description="Aminoglycoside phosphotransferase" evidence="3">
    <location>
        <begin position="262"/>
        <end position="318"/>
    </location>
</feature>
<organism evidence="4 5">
    <name type="scientific">Chrysochromulina tobinii</name>
    <dbReference type="NCBI Taxonomy" id="1460289"/>
    <lineage>
        <taxon>Eukaryota</taxon>
        <taxon>Haptista</taxon>
        <taxon>Haptophyta</taxon>
        <taxon>Prymnesiophyceae</taxon>
        <taxon>Prymnesiales</taxon>
        <taxon>Chrysochromulinaceae</taxon>
        <taxon>Chrysochromulina</taxon>
    </lineage>
</organism>
<dbReference type="Gene3D" id="3.40.50.300">
    <property type="entry name" value="P-loop containing nucleotide triphosphate hydrolases"/>
    <property type="match status" value="1"/>
</dbReference>
<keyword evidence="5" id="KW-1185">Reference proteome</keyword>
<dbReference type="InterPro" id="IPR002575">
    <property type="entry name" value="Aminoglycoside_PTrfase"/>
</dbReference>
<evidence type="ECO:0000256" key="2">
    <source>
        <dbReference type="SAM" id="MobiDB-lite"/>
    </source>
</evidence>
<dbReference type="InterPro" id="IPR043136">
    <property type="entry name" value="B30.2/SPRY_sf"/>
</dbReference>
<dbReference type="EMBL" id="JWZX01002586">
    <property type="protein sequence ID" value="KOO28310.1"/>
    <property type="molecule type" value="Genomic_DNA"/>
</dbReference>
<dbReference type="Gene3D" id="3.80.10.10">
    <property type="entry name" value="Ribonuclease Inhibitor"/>
    <property type="match status" value="5"/>
</dbReference>
<dbReference type="Pfam" id="PF01636">
    <property type="entry name" value="APH"/>
    <property type="match status" value="1"/>
</dbReference>
<comment type="caution">
    <text evidence="4">The sequence shown here is derived from an EMBL/GenBank/DDBJ whole genome shotgun (WGS) entry which is preliminary data.</text>
</comment>
<dbReference type="InterPro" id="IPR011009">
    <property type="entry name" value="Kinase-like_dom_sf"/>
</dbReference>
<name>A0A0M0JP90_9EUKA</name>
<reference evidence="5" key="1">
    <citation type="journal article" date="2015" name="PLoS Genet.">
        <title>Genome Sequence and Transcriptome Analyses of Chrysochromulina tobin: Metabolic Tools for Enhanced Algal Fitness in the Prominent Order Prymnesiales (Haptophyceae).</title>
        <authorList>
            <person name="Hovde B.T."/>
            <person name="Deodato C.R."/>
            <person name="Hunsperger H.M."/>
            <person name="Ryken S.A."/>
            <person name="Yost W."/>
            <person name="Jha R.K."/>
            <person name="Patterson J."/>
            <person name="Monnat R.J. Jr."/>
            <person name="Barlow S.B."/>
            <person name="Starkenburg S.R."/>
            <person name="Cattolico R.A."/>
        </authorList>
    </citation>
    <scope>NUCLEOTIDE SEQUENCE</scope>
    <source>
        <strain evidence="5">CCMP291</strain>
    </source>
</reference>
<dbReference type="InterPro" id="IPR032675">
    <property type="entry name" value="LRR_dom_sf"/>
</dbReference>
<dbReference type="InterPro" id="IPR027417">
    <property type="entry name" value="P-loop_NTPase"/>
</dbReference>
<feature type="non-terminal residue" evidence="4">
    <location>
        <position position="2229"/>
    </location>
</feature>
<feature type="region of interest" description="Disordered" evidence="2">
    <location>
        <begin position="5"/>
        <end position="44"/>
    </location>
</feature>
<dbReference type="SMART" id="SM00368">
    <property type="entry name" value="LRR_RI"/>
    <property type="match status" value="5"/>
</dbReference>
<dbReference type="SUPFAM" id="SSF52047">
    <property type="entry name" value="RNI-like"/>
    <property type="match status" value="2"/>
</dbReference>
<evidence type="ECO:0000313" key="5">
    <source>
        <dbReference type="Proteomes" id="UP000037460"/>
    </source>
</evidence>
<evidence type="ECO:0000256" key="1">
    <source>
        <dbReference type="ARBA" id="ARBA00022737"/>
    </source>
</evidence>
<proteinExistence type="predicted"/>